<evidence type="ECO:0000256" key="4">
    <source>
        <dbReference type="ARBA" id="ARBA00022989"/>
    </source>
</evidence>
<dbReference type="Ensembl" id="ENSSGRT00000097040.1">
    <property type="protein sequence ID" value="ENSSGRP00000091177.1"/>
    <property type="gene ID" value="ENSSGRG00000045326.1"/>
</dbReference>
<evidence type="ECO:0000256" key="7">
    <source>
        <dbReference type="SAM" id="MobiDB-lite"/>
    </source>
</evidence>
<feature type="compositionally biased region" description="Low complexity" evidence="7">
    <location>
        <begin position="574"/>
        <end position="586"/>
    </location>
</feature>
<feature type="transmembrane region" description="Helical" evidence="8">
    <location>
        <begin position="451"/>
        <end position="472"/>
    </location>
</feature>
<reference evidence="10" key="1">
    <citation type="submission" date="2025-08" db="UniProtKB">
        <authorList>
            <consortium name="Ensembl"/>
        </authorList>
    </citation>
    <scope>IDENTIFICATION</scope>
</reference>
<dbReference type="FunFam" id="1.20.1640.10:FF:000007">
    <property type="entry name" value="Protein patched homolog 1"/>
    <property type="match status" value="1"/>
</dbReference>
<comment type="similarity">
    <text evidence="2">Belongs to the patched family.</text>
</comment>
<keyword evidence="11" id="KW-1185">Reference proteome</keyword>
<dbReference type="Gene3D" id="1.20.1640.10">
    <property type="entry name" value="Multidrug efflux transporter AcrB transmembrane domain"/>
    <property type="match status" value="1"/>
</dbReference>
<evidence type="ECO:0000256" key="5">
    <source>
        <dbReference type="ARBA" id="ARBA00023136"/>
    </source>
</evidence>
<keyword evidence="4 8" id="KW-1133">Transmembrane helix</keyword>
<dbReference type="GO" id="GO:0097108">
    <property type="term" value="F:hedgehog family protein binding"/>
    <property type="evidence" value="ECO:0007669"/>
    <property type="project" value="TreeGrafter"/>
</dbReference>
<evidence type="ECO:0000256" key="6">
    <source>
        <dbReference type="ARBA" id="ARBA00023180"/>
    </source>
</evidence>
<gene>
    <name evidence="10" type="primary">ptch1</name>
</gene>
<reference evidence="10" key="2">
    <citation type="submission" date="2025-09" db="UniProtKB">
        <authorList>
            <consortium name="Ensembl"/>
        </authorList>
    </citation>
    <scope>IDENTIFICATION</scope>
</reference>
<keyword evidence="3 8" id="KW-0812">Transmembrane</keyword>
<feature type="transmembrane region" description="Helical" evidence="8">
    <location>
        <begin position="951"/>
        <end position="973"/>
    </location>
</feature>
<keyword evidence="5 8" id="KW-0472">Membrane</keyword>
<dbReference type="GO" id="GO:0008158">
    <property type="term" value="F:hedgehog receptor activity"/>
    <property type="evidence" value="ECO:0007669"/>
    <property type="project" value="InterPro"/>
</dbReference>
<dbReference type="NCBIfam" id="TIGR00918">
    <property type="entry name" value="2A060602"/>
    <property type="match status" value="1"/>
</dbReference>
<dbReference type="PANTHER" id="PTHR46022:SF5">
    <property type="entry name" value="PROTEIN PATCHED HOMOLOG 1"/>
    <property type="match status" value="1"/>
</dbReference>
<feature type="region of interest" description="Disordered" evidence="7">
    <location>
        <begin position="1"/>
        <end position="27"/>
    </location>
</feature>
<evidence type="ECO:0000259" key="9">
    <source>
        <dbReference type="Pfam" id="PF12349"/>
    </source>
</evidence>
<evidence type="ECO:0000256" key="2">
    <source>
        <dbReference type="ARBA" id="ARBA00005585"/>
    </source>
</evidence>
<dbReference type="AlphaFoldDB" id="A0A672RP59"/>
<dbReference type="GO" id="GO:0005886">
    <property type="term" value="C:plasma membrane"/>
    <property type="evidence" value="ECO:0007669"/>
    <property type="project" value="TreeGrafter"/>
</dbReference>
<feature type="transmembrane region" description="Helical" evidence="8">
    <location>
        <begin position="1018"/>
        <end position="1038"/>
    </location>
</feature>
<dbReference type="SUPFAM" id="SSF82866">
    <property type="entry name" value="Multidrug efflux transporter AcrB transmembrane domain"/>
    <property type="match status" value="1"/>
</dbReference>
<evidence type="ECO:0000256" key="3">
    <source>
        <dbReference type="ARBA" id="ARBA00022692"/>
    </source>
</evidence>
<dbReference type="Pfam" id="PF12349">
    <property type="entry name" value="Sterol-sensing"/>
    <property type="match status" value="1"/>
</dbReference>
<accession>A0A672RP59</accession>
<proteinExistence type="inferred from homology"/>
<dbReference type="InterPro" id="IPR053958">
    <property type="entry name" value="HMGCR/SNAP/NPC1-like_SSD"/>
</dbReference>
<feature type="compositionally biased region" description="Basic and acidic residues" evidence="7">
    <location>
        <begin position="11"/>
        <end position="20"/>
    </location>
</feature>
<evidence type="ECO:0000256" key="8">
    <source>
        <dbReference type="SAM" id="Phobius"/>
    </source>
</evidence>
<feature type="transmembrane region" description="Helical" evidence="8">
    <location>
        <begin position="924"/>
        <end position="945"/>
    </location>
</feature>
<feature type="region of interest" description="Disordered" evidence="7">
    <location>
        <begin position="510"/>
        <end position="529"/>
    </location>
</feature>
<protein>
    <submittedName>
        <fullName evidence="10">Patched 1</fullName>
    </submittedName>
</protein>
<comment type="subcellular location">
    <subcellularLocation>
        <location evidence="1">Membrane</location>
        <topology evidence="1">Multi-pass membrane protein</topology>
    </subcellularLocation>
</comment>
<organism evidence="10 11">
    <name type="scientific">Sinocyclocheilus grahami</name>
    <name type="common">Dianchi golden-line fish</name>
    <name type="synonym">Barbus grahami</name>
    <dbReference type="NCBI Taxonomy" id="75366"/>
    <lineage>
        <taxon>Eukaryota</taxon>
        <taxon>Metazoa</taxon>
        <taxon>Chordata</taxon>
        <taxon>Craniata</taxon>
        <taxon>Vertebrata</taxon>
        <taxon>Euteleostomi</taxon>
        <taxon>Actinopterygii</taxon>
        <taxon>Neopterygii</taxon>
        <taxon>Teleostei</taxon>
        <taxon>Ostariophysi</taxon>
        <taxon>Cypriniformes</taxon>
        <taxon>Cyprinidae</taxon>
        <taxon>Cyprininae</taxon>
        <taxon>Sinocyclocheilus</taxon>
    </lineage>
</organism>
<name>A0A672RP59_SINGR</name>
<dbReference type="Proteomes" id="UP000472262">
    <property type="component" value="Unassembled WGS sequence"/>
</dbReference>
<evidence type="ECO:0000256" key="1">
    <source>
        <dbReference type="ARBA" id="ARBA00004141"/>
    </source>
</evidence>
<dbReference type="GO" id="GO:0045879">
    <property type="term" value="P:negative regulation of smoothened signaling pathway"/>
    <property type="evidence" value="ECO:0007669"/>
    <property type="project" value="TreeGrafter"/>
</dbReference>
<feature type="transmembrane region" description="Helical" evidence="8">
    <location>
        <begin position="980"/>
        <end position="1006"/>
    </location>
</feature>
<dbReference type="InterPro" id="IPR004766">
    <property type="entry name" value="TM_rcpt_patched"/>
</dbReference>
<evidence type="ECO:0000313" key="10">
    <source>
        <dbReference type="Ensembl" id="ENSSGRP00000091177.1"/>
    </source>
</evidence>
<feature type="compositionally biased region" description="Polar residues" evidence="7">
    <location>
        <begin position="1"/>
        <end position="10"/>
    </location>
</feature>
<feature type="compositionally biased region" description="Low complexity" evidence="7">
    <location>
        <begin position="510"/>
        <end position="527"/>
    </location>
</feature>
<feature type="domain" description="HMGCR/SNAP/NPC1-like sterol-sensing" evidence="9">
    <location>
        <begin position="436"/>
        <end position="490"/>
    </location>
</feature>
<dbReference type="PANTHER" id="PTHR46022">
    <property type="entry name" value="PROTEIN PATCHED"/>
    <property type="match status" value="1"/>
</dbReference>
<dbReference type="GO" id="GO:0005119">
    <property type="term" value="F:smoothened binding"/>
    <property type="evidence" value="ECO:0007669"/>
    <property type="project" value="TreeGrafter"/>
</dbReference>
<feature type="transmembrane region" description="Helical" evidence="8">
    <location>
        <begin position="1050"/>
        <end position="1075"/>
    </location>
</feature>
<evidence type="ECO:0000313" key="11">
    <source>
        <dbReference type="Proteomes" id="UP000472262"/>
    </source>
</evidence>
<sequence length="1137" mass="128056">MASAVNVSSEQENRDPDRPRLTRRNRGNSRTAAADLEYLQRPSYCDAAFALEQISEGKATGRKAPLWLRAKFQRLLFKLGCYIQKNCGKFLVVGLLIFGAFAVGLRAANLETDVEKLWVEVGGRVNQELKYTRQKIGEEAMFSPQLMIQTPRQEGANILTVEALKQHLDSAIKASRVHVYMYNRQWKLEHLCYKSGELVTETNFVDQIIEKLHPCLIITPLDCFWEGAKLHSGTVYLPGKDPVQWTNFDPMGFIAELKMLKYPVDSWEEMLVKAEVGHGYMDRPCLNPADPDCPLSAPNKNMTRPFDVARVLTGGCYGLSKKYMHWQEELIVGGTKKNDSGKLLSAQALQTMFQLMTPKQMYEHLKGYEEVSHINWNEDIAAAILEAWHRRYSEVVQQSVSVNSSQKVLTFTTTTLEDILKSFSDVSVIRIASGYLLMTLCRCAGVAVCDYFAAVVVVFNFAMVLLIFPAILSMDLYRREDRRFDIFCCFVSPCANRVIQLEPQAASADSSAESSRCSPPPSYSSHSFAQHTQITMQSTVQLRTEYDPRTQAYYTTAEPHSHISVQPYAPNPNPNHNNNNNNNRNNSSSAGPGPASDTASCQSPDGASSTRDLLSQFGESSLRCLEPPCSRWTFASFAEKHYAPFLLQPTTKVVVIFLFLALLGVSLYGTTRVRDGLELTDIVPRETGEYDFIRAQFRYFSFYNMYVVTQKADYAQIQPQLYELHQHFGTVKYVLWEENGQLPRMWLHYFRDWLQGLQEAFDKDWQAGRITQGNYRNGSDDGVLAYKLLVQTGRRDKPLTRQRLVSADGIINPNAFYIYLTAWVSNDPVAYAASQASIRPHPPEWLHDRTDSIPVSRLNIPAAEPIEYAQFPFYLNGLRETPQFVEAIESVRSICSNYSRQGLPSYPNGYPFLFWEQYVGLRHWLLLSISVVLACTFLVCAIFLLNPWTAGIIVLVLSLMTVELFGMMGLIGIKLSAVPVVILIASVGIGVEFTVHVALAFLTAIGDRNKRAILALEHMFAPVLDGAFSTLLGVLMLAGSEFDFIVRYFFAVLAILTVLGVLNGLVLLPVLLSYFGPYPEVSPVDGRSRLPTPSPEPPPQVVRFTMRPSHTTPEAVNFICITLFTMRIISKKLYRKS</sequence>
<keyword evidence="6" id="KW-0325">Glycoprotein</keyword>
<feature type="region of interest" description="Disordered" evidence="7">
    <location>
        <begin position="563"/>
        <end position="612"/>
    </location>
</feature>
<feature type="compositionally biased region" description="Polar residues" evidence="7">
    <location>
        <begin position="597"/>
        <end position="612"/>
    </location>
</feature>